<sequence>MQIKNIGDGLKAQFNPARMVSTGAKIDKTTIAKRPCFLCAANRPAVQTSVSFGSSFEILVNPFPILPIHFTIPARQHQLQKIKEYYADLHNLANAYPNLMFFYNGPKCGASAPDHLHFQGGTSGLLPIQERWDELEASALPLLNLSDVEGIFLIQDFAYPALAIKSRSVENDEYLFRIVYDSLPQREGEIEPMMNIVVWKKGLDTISVVFPRQKHRPECYSKEGDEQYLISPGALDMGGLLILPRQIDFERMNADLLKEVMKEIVLAPTEMEKVCEKIKNTKV</sequence>
<accession>A0A096BVH8</accession>
<evidence type="ECO:0000313" key="3">
    <source>
        <dbReference type="Proteomes" id="UP000029538"/>
    </source>
</evidence>
<gene>
    <name evidence="2" type="ORF">HMPREF0654_10830</name>
</gene>
<comment type="caution">
    <text evidence="2">The sequence shown here is derived from an EMBL/GenBank/DDBJ whole genome shotgun (WGS) entry which is preliminary data.</text>
</comment>
<name>A0A096BVH8_9BACT</name>
<dbReference type="InterPro" id="IPR036265">
    <property type="entry name" value="HIT-like_sf"/>
</dbReference>
<protein>
    <submittedName>
        <fullName evidence="2">Glycosyltransferase</fullName>
    </submittedName>
</protein>
<dbReference type="GO" id="GO:0016740">
    <property type="term" value="F:transferase activity"/>
    <property type="evidence" value="ECO:0007669"/>
    <property type="project" value="UniProtKB-KW"/>
</dbReference>
<feature type="domain" description="DUF4922" evidence="1">
    <location>
        <begin position="7"/>
        <end position="121"/>
    </location>
</feature>
<dbReference type="EMBL" id="JRNR01000129">
    <property type="protein sequence ID" value="KGF46732.1"/>
    <property type="molecule type" value="Genomic_DNA"/>
</dbReference>
<reference evidence="2 3" key="1">
    <citation type="submission" date="2014-07" db="EMBL/GenBank/DDBJ databases">
        <authorList>
            <person name="McCorrison J."/>
            <person name="Sanka R."/>
            <person name="Torralba M."/>
            <person name="Gillis M."/>
            <person name="Haft D.H."/>
            <person name="Methe B."/>
            <person name="Sutton G."/>
            <person name="Nelson K.E."/>
        </authorList>
    </citation>
    <scope>NUCLEOTIDE SEQUENCE [LARGE SCALE GENOMIC DNA]</scope>
    <source>
        <strain evidence="2 3">DNF00882</strain>
    </source>
</reference>
<dbReference type="Pfam" id="PF16269">
    <property type="entry name" value="DUF4922"/>
    <property type="match status" value="1"/>
</dbReference>
<dbReference type="InterPro" id="IPR046320">
    <property type="entry name" value="DUF4922"/>
</dbReference>
<dbReference type="Proteomes" id="UP000029538">
    <property type="component" value="Unassembled WGS sequence"/>
</dbReference>
<evidence type="ECO:0000313" key="2">
    <source>
        <dbReference type="EMBL" id="KGF46732.1"/>
    </source>
</evidence>
<proteinExistence type="predicted"/>
<dbReference type="AlphaFoldDB" id="A0A096BVH8"/>
<dbReference type="SUPFAM" id="SSF54197">
    <property type="entry name" value="HIT-like"/>
    <property type="match status" value="1"/>
</dbReference>
<evidence type="ECO:0000259" key="1">
    <source>
        <dbReference type="Pfam" id="PF16269"/>
    </source>
</evidence>
<keyword evidence="2" id="KW-0808">Transferase</keyword>
<organism evidence="2 3">
    <name type="scientific">Prevotella disiens DNF00882</name>
    <dbReference type="NCBI Taxonomy" id="1401075"/>
    <lineage>
        <taxon>Bacteria</taxon>
        <taxon>Pseudomonadati</taxon>
        <taxon>Bacteroidota</taxon>
        <taxon>Bacteroidia</taxon>
        <taxon>Bacteroidales</taxon>
        <taxon>Prevotellaceae</taxon>
        <taxon>Prevotella</taxon>
    </lineage>
</organism>